<dbReference type="SUPFAM" id="SSF81296">
    <property type="entry name" value="E set domains"/>
    <property type="match status" value="1"/>
</dbReference>
<evidence type="ECO:0000259" key="4">
    <source>
        <dbReference type="Pfam" id="PF07250"/>
    </source>
</evidence>
<proteinExistence type="predicted"/>
<accession>A0AAD6V9D6</accession>
<dbReference type="Gene3D" id="2.130.10.80">
    <property type="entry name" value="Galactose oxidase/kelch, beta-propeller"/>
    <property type="match status" value="1"/>
</dbReference>
<evidence type="ECO:0000259" key="5">
    <source>
        <dbReference type="Pfam" id="PF09118"/>
    </source>
</evidence>
<dbReference type="PANTHER" id="PTHR32208:SF96">
    <property type="entry name" value="GLYOXAL OXIDASE"/>
    <property type="match status" value="1"/>
</dbReference>
<evidence type="ECO:0000313" key="6">
    <source>
        <dbReference type="EMBL" id="KAJ7200644.1"/>
    </source>
</evidence>
<dbReference type="Pfam" id="PF09118">
    <property type="entry name" value="GO-like_E_set"/>
    <property type="match status" value="1"/>
</dbReference>
<organism evidence="6 7">
    <name type="scientific">Mycena pura</name>
    <dbReference type="NCBI Taxonomy" id="153505"/>
    <lineage>
        <taxon>Eukaryota</taxon>
        <taxon>Fungi</taxon>
        <taxon>Dikarya</taxon>
        <taxon>Basidiomycota</taxon>
        <taxon>Agaricomycotina</taxon>
        <taxon>Agaricomycetes</taxon>
        <taxon>Agaricomycetidae</taxon>
        <taxon>Agaricales</taxon>
        <taxon>Marasmiineae</taxon>
        <taxon>Mycenaceae</taxon>
        <taxon>Mycena</taxon>
    </lineage>
</organism>
<feature type="domain" description="Galactose oxidase-like Early set" evidence="5">
    <location>
        <begin position="445"/>
        <end position="539"/>
    </location>
</feature>
<evidence type="ECO:0000256" key="2">
    <source>
        <dbReference type="SAM" id="MobiDB-lite"/>
    </source>
</evidence>
<evidence type="ECO:0000256" key="3">
    <source>
        <dbReference type="SAM" id="SignalP"/>
    </source>
</evidence>
<sequence length="889" mass="95206">MFHVLVTLASLAHSALSSNVSSPSVLDPQSAFVPGEWSLVQQGTSGVSGMQLMIVTETTALIFDKVEHNPLMTENGEPAWTAELNLTAHVVRPLHALSNTWCATGGFLGNGTVLSTGGNPNVSIEGSGLQALRFFTPCEDATCDIWENSSLVHTASNRWYPGSVRIEDGSILIFGGAANNTLLNNANVNNPTYEFYPPKNINGFNGVPIPSPFLASTLNSNMFPFVIQLPDGTLFVAANQRAMIFNWQTNKETQLPNIPNGVRFTNPFAGSVVMLPLTPENHYTPEVVICGGNNLNDTADPSTFSSQSPTTDQCARLVLSAEGITAGWEVESMPQSRIMHAMVNLPDGRVVIVNGAQTGFSGTADHPVLTPVVYNPAAPVGHRFSSQGIPASTIPRMYHSSASLTPNGSILLAGSNPNPDVTIGTEFQTEYRLEYYSPAYLSKPRPTYSGLPATVNYNSKFTLSVELPLGTNDVTVALMDLGFSTHGVQVDQRHVKLVSNLSHDKKTLTVTGPPSSRIYPPGPAFLYVVTAEGVPSFGHKTIMGTGASPPVDQGAIDKSVDIPLYLNGSCTSRSAPTRITVTGSMGISESPVLHATYARITARSQAQALLACHPHHPCAFRPSPCPRAHCDRQLHGPHQVSASTFATTSMLALRSRPATHIRLAAATPTPRLQHARVPPAPTTQHLYTTRERCASSLHMADAPAARHPLHKPHTPHPSRRLLLRPSTALELLTSGSQPTSTASPREPAFHMTCTAPPAHDAAGASALAAPRRARLSLATQLVGRCTGRARLTASARVAHDFRLSSAKAAPPRRARSSACPTLPVTHCLRRARFAARPARRPPTLPARASRRTRSLALVCVVQETPPSITASRHKCFPPPSLHRLSPRRT</sequence>
<gene>
    <name evidence="6" type="ORF">GGX14DRAFT_699640</name>
</gene>
<dbReference type="Gene3D" id="2.60.40.10">
    <property type="entry name" value="Immunoglobulins"/>
    <property type="match status" value="1"/>
</dbReference>
<dbReference type="InterPro" id="IPR014756">
    <property type="entry name" value="Ig_E-set"/>
</dbReference>
<dbReference type="InterPro" id="IPR015202">
    <property type="entry name" value="GO-like_E_set"/>
</dbReference>
<keyword evidence="1 3" id="KW-0732">Signal</keyword>
<dbReference type="AlphaFoldDB" id="A0AAD6V9D6"/>
<name>A0AAD6V9D6_9AGAR</name>
<feature type="signal peptide" evidence="3">
    <location>
        <begin position="1"/>
        <end position="17"/>
    </location>
</feature>
<dbReference type="EMBL" id="JARJCW010000062">
    <property type="protein sequence ID" value="KAJ7200644.1"/>
    <property type="molecule type" value="Genomic_DNA"/>
</dbReference>
<dbReference type="CDD" id="cd02851">
    <property type="entry name" value="E_set_GO_C"/>
    <property type="match status" value="1"/>
</dbReference>
<dbReference type="InterPro" id="IPR037293">
    <property type="entry name" value="Gal_Oxidase_central_sf"/>
</dbReference>
<feature type="domain" description="Glyoxal oxidase N-terminal" evidence="4">
    <location>
        <begin position="79"/>
        <end position="440"/>
    </location>
</feature>
<dbReference type="InterPro" id="IPR009880">
    <property type="entry name" value="Glyoxal_oxidase_N"/>
</dbReference>
<feature type="chain" id="PRO_5042109505" evidence="3">
    <location>
        <begin position="18"/>
        <end position="889"/>
    </location>
</feature>
<comment type="caution">
    <text evidence="6">The sequence shown here is derived from an EMBL/GenBank/DDBJ whole genome shotgun (WGS) entry which is preliminary data.</text>
</comment>
<dbReference type="InterPro" id="IPR013783">
    <property type="entry name" value="Ig-like_fold"/>
</dbReference>
<protein>
    <submittedName>
        <fullName evidence="6">Glyoxal oxidase N-terminus-domain-containing protein</fullName>
    </submittedName>
</protein>
<evidence type="ECO:0000313" key="7">
    <source>
        <dbReference type="Proteomes" id="UP001219525"/>
    </source>
</evidence>
<dbReference type="Proteomes" id="UP001219525">
    <property type="component" value="Unassembled WGS sequence"/>
</dbReference>
<evidence type="ECO:0000256" key="1">
    <source>
        <dbReference type="ARBA" id="ARBA00022729"/>
    </source>
</evidence>
<dbReference type="InterPro" id="IPR011043">
    <property type="entry name" value="Gal_Oxase/kelch_b-propeller"/>
</dbReference>
<feature type="region of interest" description="Disordered" evidence="2">
    <location>
        <begin position="870"/>
        <end position="889"/>
    </location>
</feature>
<keyword evidence="7" id="KW-1185">Reference proteome</keyword>
<dbReference type="SUPFAM" id="SSF50965">
    <property type="entry name" value="Galactose oxidase, central domain"/>
    <property type="match status" value="1"/>
</dbReference>
<reference evidence="6" key="1">
    <citation type="submission" date="2023-03" db="EMBL/GenBank/DDBJ databases">
        <title>Massive genome expansion in bonnet fungi (Mycena s.s.) driven by repeated elements and novel gene families across ecological guilds.</title>
        <authorList>
            <consortium name="Lawrence Berkeley National Laboratory"/>
            <person name="Harder C.B."/>
            <person name="Miyauchi S."/>
            <person name="Viragh M."/>
            <person name="Kuo A."/>
            <person name="Thoen E."/>
            <person name="Andreopoulos B."/>
            <person name="Lu D."/>
            <person name="Skrede I."/>
            <person name="Drula E."/>
            <person name="Henrissat B."/>
            <person name="Morin E."/>
            <person name="Kohler A."/>
            <person name="Barry K."/>
            <person name="LaButti K."/>
            <person name="Morin E."/>
            <person name="Salamov A."/>
            <person name="Lipzen A."/>
            <person name="Mereny Z."/>
            <person name="Hegedus B."/>
            <person name="Baldrian P."/>
            <person name="Stursova M."/>
            <person name="Weitz H."/>
            <person name="Taylor A."/>
            <person name="Grigoriev I.V."/>
            <person name="Nagy L.G."/>
            <person name="Martin F."/>
            <person name="Kauserud H."/>
        </authorList>
    </citation>
    <scope>NUCLEOTIDE SEQUENCE</scope>
    <source>
        <strain evidence="6">9144</strain>
    </source>
</reference>
<dbReference type="PANTHER" id="PTHR32208">
    <property type="entry name" value="SECRETED PROTEIN-RELATED"/>
    <property type="match status" value="1"/>
</dbReference>
<dbReference type="Pfam" id="PF07250">
    <property type="entry name" value="Glyoxal_oxid_N"/>
    <property type="match status" value="1"/>
</dbReference>